<comment type="caution">
    <text evidence="2">The sequence shown here is derived from an EMBL/GenBank/DDBJ whole genome shotgun (WGS) entry which is preliminary data.</text>
</comment>
<organism evidence="2 3">
    <name type="scientific">Eisenbergiella tayi</name>
    <dbReference type="NCBI Taxonomy" id="1432052"/>
    <lineage>
        <taxon>Bacteria</taxon>
        <taxon>Bacillati</taxon>
        <taxon>Bacillota</taxon>
        <taxon>Clostridia</taxon>
        <taxon>Lachnospirales</taxon>
        <taxon>Lachnospiraceae</taxon>
        <taxon>Eisenbergiella</taxon>
    </lineage>
</organism>
<evidence type="ECO:0000313" key="2">
    <source>
        <dbReference type="EMBL" id="ODM06702.1"/>
    </source>
</evidence>
<name>A0A1E3AD86_9FIRM</name>
<dbReference type="GO" id="GO:0016780">
    <property type="term" value="F:phosphotransferase activity, for other substituted phosphate groups"/>
    <property type="evidence" value="ECO:0007669"/>
    <property type="project" value="InterPro"/>
</dbReference>
<dbReference type="EMBL" id="MCGH01000002">
    <property type="protein sequence ID" value="ODM06702.1"/>
    <property type="molecule type" value="Genomic_DNA"/>
</dbReference>
<evidence type="ECO:0000313" key="3">
    <source>
        <dbReference type="Proteomes" id="UP000094067"/>
    </source>
</evidence>
<feature type="transmembrane region" description="Helical" evidence="1">
    <location>
        <begin position="220"/>
        <end position="240"/>
    </location>
</feature>
<dbReference type="AlphaFoldDB" id="A0A1E3AD86"/>
<dbReference type="InterPro" id="IPR000462">
    <property type="entry name" value="CDP-OH_P_trans"/>
</dbReference>
<dbReference type="GO" id="GO:0008654">
    <property type="term" value="P:phospholipid biosynthetic process"/>
    <property type="evidence" value="ECO:0007669"/>
    <property type="project" value="InterPro"/>
</dbReference>
<keyword evidence="1" id="KW-0472">Membrane</keyword>
<keyword evidence="2" id="KW-0808">Transferase</keyword>
<keyword evidence="1" id="KW-0812">Transmembrane</keyword>
<feature type="transmembrane region" description="Helical" evidence="1">
    <location>
        <begin position="142"/>
        <end position="164"/>
    </location>
</feature>
<accession>A0A1E3AD86</accession>
<keyword evidence="1" id="KW-1133">Transmembrane helix</keyword>
<feature type="transmembrane region" description="Helical" evidence="1">
    <location>
        <begin position="192"/>
        <end position="214"/>
    </location>
</feature>
<dbReference type="GO" id="GO:0016020">
    <property type="term" value="C:membrane"/>
    <property type="evidence" value="ECO:0007669"/>
    <property type="project" value="InterPro"/>
</dbReference>
<reference evidence="2 3" key="1">
    <citation type="submission" date="2016-07" db="EMBL/GenBank/DDBJ databases">
        <title>Characterization of isolates of Eisenbergiella tayi derived from blood cultures, using whole genome sequencing.</title>
        <authorList>
            <person name="Burdz T."/>
            <person name="Wiebe D."/>
            <person name="Huynh C."/>
            <person name="Bernard K."/>
        </authorList>
    </citation>
    <scope>NUCLEOTIDE SEQUENCE [LARGE SCALE GENOMIC DNA]</scope>
    <source>
        <strain evidence="2 3">NML 110608</strain>
    </source>
</reference>
<gene>
    <name evidence="2" type="ORF">BEI61_02592</name>
</gene>
<dbReference type="Proteomes" id="UP000094067">
    <property type="component" value="Unassembled WGS sequence"/>
</dbReference>
<dbReference type="Gene3D" id="1.20.120.1760">
    <property type="match status" value="1"/>
</dbReference>
<feature type="transmembrane region" description="Helical" evidence="1">
    <location>
        <begin position="73"/>
        <end position="91"/>
    </location>
</feature>
<protein>
    <submittedName>
        <fullName evidence="2">CDP-alcohol phosphatidyltransferase</fullName>
    </submittedName>
</protein>
<feature type="transmembrane region" description="Helical" evidence="1">
    <location>
        <begin position="24"/>
        <end position="43"/>
    </location>
</feature>
<sequence length="244" mass="27415">MITPKEIEQKTMNPEKRKSAKNDYFAFYIGRPLSYVLTIPFLYTQITPNAVSLLSIIPIIVGFLLIGWGQEKWILVLGWFCFFLWNLLDGVDGNIARYKKQFSPMGSVYDAMSGYIAMVLSFFALGWGAANNLGVLDSFMSIPSNLYIVIGALSGIFVIFPRFIMHKTITTLKSEETVSGVKEKNKYGLVKLVALNLTSISGFVQILMLIAVVFDLLDLFTIVYFVLNLVVMLVSLRSIFKGKD</sequence>
<evidence type="ECO:0000256" key="1">
    <source>
        <dbReference type="SAM" id="Phobius"/>
    </source>
</evidence>
<feature type="transmembrane region" description="Helical" evidence="1">
    <location>
        <begin position="112"/>
        <end position="130"/>
    </location>
</feature>
<dbReference type="Pfam" id="PF01066">
    <property type="entry name" value="CDP-OH_P_transf"/>
    <property type="match status" value="1"/>
</dbReference>
<proteinExistence type="predicted"/>
<dbReference type="RefSeq" id="WP_207647589.1">
    <property type="nucleotide sequence ID" value="NZ_JAQCZP010000014.1"/>
</dbReference>
<feature type="transmembrane region" description="Helical" evidence="1">
    <location>
        <begin position="50"/>
        <end position="67"/>
    </location>
</feature>
<dbReference type="InterPro" id="IPR043130">
    <property type="entry name" value="CDP-OH_PTrfase_TM_dom"/>
</dbReference>